<dbReference type="EMBL" id="NBII01000003">
    <property type="protein sequence ID" value="PAV20515.1"/>
    <property type="molecule type" value="Genomic_DNA"/>
</dbReference>
<keyword evidence="2" id="KW-1185">Reference proteome</keyword>
<evidence type="ECO:0000313" key="2">
    <source>
        <dbReference type="Proteomes" id="UP000217199"/>
    </source>
</evidence>
<organism evidence="1 2">
    <name type="scientific">Pyrrhoderma noxium</name>
    <dbReference type="NCBI Taxonomy" id="2282107"/>
    <lineage>
        <taxon>Eukaryota</taxon>
        <taxon>Fungi</taxon>
        <taxon>Dikarya</taxon>
        <taxon>Basidiomycota</taxon>
        <taxon>Agaricomycotina</taxon>
        <taxon>Agaricomycetes</taxon>
        <taxon>Hymenochaetales</taxon>
        <taxon>Hymenochaetaceae</taxon>
        <taxon>Pyrrhoderma</taxon>
    </lineage>
</organism>
<sequence>MCLFTTQVNRAPGRGIPCNHGSESHYRRRTGDRYLVWCLSCVNEGTKRICAGGLPVSTYSISRLQDKTPPNSLIRF</sequence>
<reference evidence="1 2" key="1">
    <citation type="journal article" date="2017" name="Mol. Ecol.">
        <title>Comparative and population genomic landscape of Phellinus noxius: A hypervariable fungus causing root rot in trees.</title>
        <authorList>
            <person name="Chung C.L."/>
            <person name="Lee T.J."/>
            <person name="Akiba M."/>
            <person name="Lee H.H."/>
            <person name="Kuo T.H."/>
            <person name="Liu D."/>
            <person name="Ke H.M."/>
            <person name="Yokoi T."/>
            <person name="Roa M.B."/>
            <person name="Lu M.J."/>
            <person name="Chang Y.Y."/>
            <person name="Ann P.J."/>
            <person name="Tsai J.N."/>
            <person name="Chen C.Y."/>
            <person name="Tzean S.S."/>
            <person name="Ota Y."/>
            <person name="Hattori T."/>
            <person name="Sahashi N."/>
            <person name="Liou R.F."/>
            <person name="Kikuchi T."/>
            <person name="Tsai I.J."/>
        </authorList>
    </citation>
    <scope>NUCLEOTIDE SEQUENCE [LARGE SCALE GENOMIC DNA]</scope>
    <source>
        <strain evidence="1 2">FFPRI411160</strain>
    </source>
</reference>
<proteinExistence type="predicted"/>
<protein>
    <submittedName>
        <fullName evidence="1">Uncharacterized protein</fullName>
    </submittedName>
</protein>
<gene>
    <name evidence="1" type="ORF">PNOK_0314200</name>
</gene>
<dbReference type="Proteomes" id="UP000217199">
    <property type="component" value="Unassembled WGS sequence"/>
</dbReference>
<name>A0A286UM37_9AGAM</name>
<dbReference type="AlphaFoldDB" id="A0A286UM37"/>
<dbReference type="InParanoid" id="A0A286UM37"/>
<accession>A0A286UM37</accession>
<comment type="caution">
    <text evidence="1">The sequence shown here is derived from an EMBL/GenBank/DDBJ whole genome shotgun (WGS) entry which is preliminary data.</text>
</comment>
<evidence type="ECO:0000313" key="1">
    <source>
        <dbReference type="EMBL" id="PAV20515.1"/>
    </source>
</evidence>